<proteinExistence type="predicted"/>
<protein>
    <recommendedName>
        <fullName evidence="9">Protein kinase domain-containing protein</fullName>
    </recommendedName>
</protein>
<keyword evidence="3" id="KW-0732">Signal</keyword>
<dbReference type="Gene3D" id="1.10.510.10">
    <property type="entry name" value="Transferase(Phosphotransferase) domain 1"/>
    <property type="match status" value="1"/>
</dbReference>
<dbReference type="InterPro" id="IPR001245">
    <property type="entry name" value="Ser-Thr/Tyr_kinase_cat_dom"/>
</dbReference>
<feature type="non-terminal residue" evidence="10">
    <location>
        <position position="195"/>
    </location>
</feature>
<sequence length="195" mass="22657">MSRRLYGQADYYRMHNHALLPVRWLPPEAINDCKFSVSSDVWALGVTMWEVFSYGEVPFAELNNFEMVSCAMAGIRPPRPKNCPVAMYELMQRCWVVDPDERIRPEETFIFFGCAPLIQSRTVLMLAIKTVVAKHLVNCIENHRMCKTRESMFESKRIKFENHSKSNQGFVSSPAFMKKRDYNYGYGAPQLAERI</sequence>
<evidence type="ECO:0000256" key="1">
    <source>
        <dbReference type="ARBA" id="ARBA00004162"/>
    </source>
</evidence>
<keyword evidence="2" id="KW-0812">Transmembrane</keyword>
<evidence type="ECO:0000256" key="2">
    <source>
        <dbReference type="ARBA" id="ARBA00022692"/>
    </source>
</evidence>
<dbReference type="GO" id="GO:0005524">
    <property type="term" value="F:ATP binding"/>
    <property type="evidence" value="ECO:0007669"/>
    <property type="project" value="InterPro"/>
</dbReference>
<evidence type="ECO:0000256" key="3">
    <source>
        <dbReference type="ARBA" id="ARBA00022729"/>
    </source>
</evidence>
<evidence type="ECO:0000256" key="7">
    <source>
        <dbReference type="ARBA" id="ARBA00023170"/>
    </source>
</evidence>
<dbReference type="GO" id="GO:0010976">
    <property type="term" value="P:positive regulation of neuron projection development"/>
    <property type="evidence" value="ECO:0007669"/>
    <property type="project" value="TreeGrafter"/>
</dbReference>
<organism evidence="10 11">
    <name type="scientific">Teladorsagia circumcincta</name>
    <name type="common">Brown stomach worm</name>
    <name type="synonym">Ostertagia circumcincta</name>
    <dbReference type="NCBI Taxonomy" id="45464"/>
    <lineage>
        <taxon>Eukaryota</taxon>
        <taxon>Metazoa</taxon>
        <taxon>Ecdysozoa</taxon>
        <taxon>Nematoda</taxon>
        <taxon>Chromadorea</taxon>
        <taxon>Rhabditida</taxon>
        <taxon>Rhabditina</taxon>
        <taxon>Rhabditomorpha</taxon>
        <taxon>Strongyloidea</taxon>
        <taxon>Trichostrongylidae</taxon>
        <taxon>Teladorsagia</taxon>
    </lineage>
</organism>
<dbReference type="PANTHER" id="PTHR24416:SF349">
    <property type="entry name" value="TYROSINE-PROTEIN KINASE RYK"/>
    <property type="match status" value="1"/>
</dbReference>
<reference evidence="10 11" key="1">
    <citation type="submission" date="2015-09" db="EMBL/GenBank/DDBJ databases">
        <title>Draft genome of the parasitic nematode Teladorsagia circumcincta isolate WARC Sus (inbred).</title>
        <authorList>
            <person name="Mitreva M."/>
        </authorList>
    </citation>
    <scope>NUCLEOTIDE SEQUENCE [LARGE SCALE GENOMIC DNA]</scope>
    <source>
        <strain evidence="10 11">S</strain>
    </source>
</reference>
<evidence type="ECO:0000256" key="8">
    <source>
        <dbReference type="ARBA" id="ARBA00023180"/>
    </source>
</evidence>
<accession>A0A2G9URW7</accession>
<dbReference type="GO" id="GO:0043235">
    <property type="term" value="C:receptor complex"/>
    <property type="evidence" value="ECO:0007669"/>
    <property type="project" value="TreeGrafter"/>
</dbReference>
<keyword evidence="8" id="KW-0325">Glycoprotein</keyword>
<dbReference type="PRINTS" id="PR00109">
    <property type="entry name" value="TYRKINASE"/>
</dbReference>
<dbReference type="GO" id="GO:0007155">
    <property type="term" value="P:cell adhesion"/>
    <property type="evidence" value="ECO:0007669"/>
    <property type="project" value="UniProtKB-KW"/>
</dbReference>
<feature type="domain" description="Protein kinase" evidence="9">
    <location>
        <begin position="1"/>
        <end position="118"/>
    </location>
</feature>
<keyword evidence="7" id="KW-0675">Receptor</keyword>
<dbReference type="SUPFAM" id="SSF56112">
    <property type="entry name" value="Protein kinase-like (PK-like)"/>
    <property type="match status" value="1"/>
</dbReference>
<dbReference type="GO" id="GO:0051897">
    <property type="term" value="P:positive regulation of phosphatidylinositol 3-kinase/protein kinase B signal transduction"/>
    <property type="evidence" value="ECO:0007669"/>
    <property type="project" value="TreeGrafter"/>
</dbReference>
<dbReference type="GO" id="GO:0004714">
    <property type="term" value="F:transmembrane receptor protein tyrosine kinase activity"/>
    <property type="evidence" value="ECO:0007669"/>
    <property type="project" value="TreeGrafter"/>
</dbReference>
<dbReference type="Proteomes" id="UP000230423">
    <property type="component" value="Unassembled WGS sequence"/>
</dbReference>
<dbReference type="InterPro" id="IPR020635">
    <property type="entry name" value="Tyr_kinase_cat_dom"/>
</dbReference>
<dbReference type="Pfam" id="PF07714">
    <property type="entry name" value="PK_Tyr_Ser-Thr"/>
    <property type="match status" value="1"/>
</dbReference>
<evidence type="ECO:0000256" key="6">
    <source>
        <dbReference type="ARBA" id="ARBA00023136"/>
    </source>
</evidence>
<evidence type="ECO:0000313" key="11">
    <source>
        <dbReference type="Proteomes" id="UP000230423"/>
    </source>
</evidence>
<dbReference type="GO" id="GO:0007169">
    <property type="term" value="P:cell surface receptor protein tyrosine kinase signaling pathway"/>
    <property type="evidence" value="ECO:0007669"/>
    <property type="project" value="TreeGrafter"/>
</dbReference>
<dbReference type="GO" id="GO:0005886">
    <property type="term" value="C:plasma membrane"/>
    <property type="evidence" value="ECO:0007669"/>
    <property type="project" value="UniProtKB-SubCell"/>
</dbReference>
<dbReference type="InterPro" id="IPR011009">
    <property type="entry name" value="Kinase-like_dom_sf"/>
</dbReference>
<dbReference type="EMBL" id="KZ345545">
    <property type="protein sequence ID" value="PIO73004.1"/>
    <property type="molecule type" value="Genomic_DNA"/>
</dbReference>
<evidence type="ECO:0000256" key="4">
    <source>
        <dbReference type="ARBA" id="ARBA00022889"/>
    </source>
</evidence>
<dbReference type="InterPro" id="IPR000719">
    <property type="entry name" value="Prot_kinase_dom"/>
</dbReference>
<evidence type="ECO:0000259" key="9">
    <source>
        <dbReference type="PROSITE" id="PS50011"/>
    </source>
</evidence>
<gene>
    <name evidence="10" type="ORF">TELCIR_05041</name>
</gene>
<keyword evidence="4" id="KW-0130">Cell adhesion</keyword>
<keyword evidence="5" id="KW-1133">Transmembrane helix</keyword>
<keyword evidence="6" id="KW-0472">Membrane</keyword>
<dbReference type="AlphaFoldDB" id="A0A2G9URW7"/>
<comment type="subcellular location">
    <subcellularLocation>
        <location evidence="1">Cell membrane</location>
        <topology evidence="1">Single-pass membrane protein</topology>
    </subcellularLocation>
</comment>
<keyword evidence="11" id="KW-1185">Reference proteome</keyword>
<dbReference type="SMART" id="SM00219">
    <property type="entry name" value="TyrKc"/>
    <property type="match status" value="1"/>
</dbReference>
<dbReference type="PROSITE" id="PS50011">
    <property type="entry name" value="PROTEIN_KINASE_DOM"/>
    <property type="match status" value="1"/>
</dbReference>
<dbReference type="OrthoDB" id="3256376at2759"/>
<evidence type="ECO:0000256" key="5">
    <source>
        <dbReference type="ARBA" id="ARBA00022989"/>
    </source>
</evidence>
<dbReference type="InterPro" id="IPR050122">
    <property type="entry name" value="RTK"/>
</dbReference>
<evidence type="ECO:0000313" key="10">
    <source>
        <dbReference type="EMBL" id="PIO73004.1"/>
    </source>
</evidence>
<name>A0A2G9URW7_TELCI</name>
<dbReference type="PANTHER" id="PTHR24416">
    <property type="entry name" value="TYROSINE-PROTEIN KINASE RECEPTOR"/>
    <property type="match status" value="1"/>
</dbReference>